<reference evidence="2" key="2">
    <citation type="submission" date="2015-06" db="UniProtKB">
        <authorList>
            <consortium name="EnsemblMetazoa"/>
        </authorList>
    </citation>
    <scope>IDENTIFICATION</scope>
</reference>
<feature type="region of interest" description="Disordered" evidence="1">
    <location>
        <begin position="276"/>
        <end position="352"/>
    </location>
</feature>
<evidence type="ECO:0000256" key="1">
    <source>
        <dbReference type="SAM" id="MobiDB-lite"/>
    </source>
</evidence>
<feature type="region of interest" description="Disordered" evidence="1">
    <location>
        <begin position="1"/>
        <end position="20"/>
    </location>
</feature>
<dbReference type="PANTHER" id="PTHR22934">
    <property type="entry name" value="PROTEIN ESC1/WETA-RELATED"/>
    <property type="match status" value="1"/>
</dbReference>
<organism evidence="2 3">
    <name type="scientific">Megaselia scalaris</name>
    <name type="common">Humpbacked fly</name>
    <name type="synonym">Phora scalaris</name>
    <dbReference type="NCBI Taxonomy" id="36166"/>
    <lineage>
        <taxon>Eukaryota</taxon>
        <taxon>Metazoa</taxon>
        <taxon>Ecdysozoa</taxon>
        <taxon>Arthropoda</taxon>
        <taxon>Hexapoda</taxon>
        <taxon>Insecta</taxon>
        <taxon>Pterygota</taxon>
        <taxon>Neoptera</taxon>
        <taxon>Endopterygota</taxon>
        <taxon>Diptera</taxon>
        <taxon>Brachycera</taxon>
        <taxon>Muscomorpha</taxon>
        <taxon>Platypezoidea</taxon>
        <taxon>Phoridae</taxon>
        <taxon>Megaseliini</taxon>
        <taxon>Megaselia</taxon>
    </lineage>
</organism>
<sequence>MNIDDEHPNEPHPLEFINEPELRKPNVLEVSYFQDSTNVIPERKPAKTSYLEKIKTRVRANFKSSSPDKDCGTFTSITTSGVLAKRTVLNSAPATGRRKNSLSKSQIDSSEYISRERGLTDHQKSEYRLNVFTNQTDSQLLSSLESDVASLKTAQTKNDWIQEWARNARARSVATDCNYSNEYDYSSSDPNLAKLMSPRPPKSPTKIPSPMHTTRLASARTRASLQNLIGIELKLKSEELPQSQQPNITKKSSAHTTPGLSLEHKRNLSLDYHIPNRNQSHQLSPRNRAIPKQQNKYTIDQTTSPLRRSSSFSVKPLSASSSSMVTPNGRRTYQPQAPAPVRRGVPLQKSASSNSFRKMYSDYDDNVEYYINDEDDLIDNDYYSSDEEEEFGATSGDYYDDEELELDQEQQKVQQPQAPTSAPLGGCRNTPEMPRRNVNSAGVRSSMRQSMPRDTSLNRLKNEPSCVPSSLASAKKQLLQSANTSNSNARVQPKYMDISKYKPAQSANFLRKNEAKSTLKPEIKRSPSNVSSTTVNSGFSRNDSARISNRSVKSAGYKPSLQGNNNNRMRDSSGEEWTDSLVINDFNLVIFTDALNLK</sequence>
<feature type="region of interest" description="Disordered" evidence="1">
    <location>
        <begin position="513"/>
        <end position="573"/>
    </location>
</feature>
<dbReference type="AlphaFoldDB" id="T1H093"/>
<feature type="compositionally biased region" description="Polar residues" evidence="1">
    <location>
        <begin position="538"/>
        <end position="552"/>
    </location>
</feature>
<feature type="compositionally biased region" description="Polar residues" evidence="1">
    <location>
        <begin position="102"/>
        <end position="112"/>
    </location>
</feature>
<feature type="region of interest" description="Disordered" evidence="1">
    <location>
        <begin position="94"/>
        <end position="119"/>
    </location>
</feature>
<evidence type="ECO:0000313" key="3">
    <source>
        <dbReference type="Proteomes" id="UP000015102"/>
    </source>
</evidence>
<feature type="compositionally biased region" description="Basic and acidic residues" evidence="1">
    <location>
        <begin position="1"/>
        <end position="13"/>
    </location>
</feature>
<feature type="compositionally biased region" description="Basic and acidic residues" evidence="1">
    <location>
        <begin position="513"/>
        <end position="525"/>
    </location>
</feature>
<feature type="region of interest" description="Disordered" evidence="1">
    <location>
        <begin position="240"/>
        <end position="261"/>
    </location>
</feature>
<proteinExistence type="predicted"/>
<feature type="compositionally biased region" description="Polar residues" evidence="1">
    <location>
        <begin position="240"/>
        <end position="259"/>
    </location>
</feature>
<dbReference type="EnsemblMetazoa" id="MESCA009566-RA">
    <property type="protein sequence ID" value="MESCA009566-PA"/>
    <property type="gene ID" value="MESCA009566"/>
</dbReference>
<dbReference type="EMBL" id="CAQQ02374429">
    <property type="status" value="NOT_ANNOTATED_CDS"/>
    <property type="molecule type" value="Genomic_DNA"/>
</dbReference>
<keyword evidence="3" id="KW-1185">Reference proteome</keyword>
<dbReference type="Proteomes" id="UP000015102">
    <property type="component" value="Unassembled WGS sequence"/>
</dbReference>
<feature type="compositionally biased region" description="Low complexity" evidence="1">
    <location>
        <begin position="528"/>
        <end position="537"/>
    </location>
</feature>
<feature type="compositionally biased region" description="Polar residues" evidence="1">
    <location>
        <begin position="276"/>
        <end position="285"/>
    </location>
</feature>
<reference evidence="3" key="1">
    <citation type="submission" date="2013-02" db="EMBL/GenBank/DDBJ databases">
        <authorList>
            <person name="Hughes D."/>
        </authorList>
    </citation>
    <scope>NUCLEOTIDE SEQUENCE</scope>
    <source>
        <strain>Durham</strain>
        <strain evidence="3">NC isolate 2 -- Noor lab</strain>
    </source>
</reference>
<feature type="compositionally biased region" description="Polar residues" evidence="1">
    <location>
        <begin position="292"/>
        <end position="335"/>
    </location>
</feature>
<dbReference type="STRING" id="36166.T1H093"/>
<evidence type="ECO:0000313" key="2">
    <source>
        <dbReference type="EnsemblMetazoa" id="MESCA009566-PA"/>
    </source>
</evidence>
<protein>
    <submittedName>
        <fullName evidence="2">Uncharacterized protein</fullName>
    </submittedName>
</protein>
<dbReference type="PANTHER" id="PTHR22934:SF23">
    <property type="entry name" value="ZF-C3H1 DOMAIN-CONTAINING PROTEIN"/>
    <property type="match status" value="1"/>
</dbReference>
<feature type="compositionally biased region" description="Polar residues" evidence="1">
    <location>
        <begin position="437"/>
        <end position="459"/>
    </location>
</feature>
<dbReference type="HOGENOM" id="CLU_456563_0_0_1"/>
<feature type="compositionally biased region" description="Polar residues" evidence="1">
    <location>
        <begin position="467"/>
        <end position="489"/>
    </location>
</feature>
<feature type="region of interest" description="Disordered" evidence="1">
    <location>
        <begin position="185"/>
        <end position="213"/>
    </location>
</feature>
<feature type="region of interest" description="Disordered" evidence="1">
    <location>
        <begin position="406"/>
        <end position="489"/>
    </location>
</feature>
<name>T1H093_MEGSC</name>
<accession>T1H093</accession>
<dbReference type="InterPro" id="IPR040112">
    <property type="entry name" value="WetA"/>
</dbReference>